<organism evidence="1 2">
    <name type="scientific">Zootermopsis nevadensis</name>
    <name type="common">Dampwood termite</name>
    <dbReference type="NCBI Taxonomy" id="136037"/>
    <lineage>
        <taxon>Eukaryota</taxon>
        <taxon>Metazoa</taxon>
        <taxon>Ecdysozoa</taxon>
        <taxon>Arthropoda</taxon>
        <taxon>Hexapoda</taxon>
        <taxon>Insecta</taxon>
        <taxon>Pterygota</taxon>
        <taxon>Neoptera</taxon>
        <taxon>Polyneoptera</taxon>
        <taxon>Dictyoptera</taxon>
        <taxon>Blattodea</taxon>
        <taxon>Blattoidea</taxon>
        <taxon>Termitoidae</taxon>
        <taxon>Termopsidae</taxon>
        <taxon>Zootermopsis</taxon>
    </lineage>
</organism>
<evidence type="ECO:0000313" key="1">
    <source>
        <dbReference type="EMBL" id="KDR21047.1"/>
    </source>
</evidence>
<keyword evidence="2" id="KW-1185">Reference proteome</keyword>
<reference evidence="1 2" key="1">
    <citation type="journal article" date="2014" name="Nat. Commun.">
        <title>Molecular traces of alternative social organization in a termite genome.</title>
        <authorList>
            <person name="Terrapon N."/>
            <person name="Li C."/>
            <person name="Robertson H.M."/>
            <person name="Ji L."/>
            <person name="Meng X."/>
            <person name="Booth W."/>
            <person name="Chen Z."/>
            <person name="Childers C.P."/>
            <person name="Glastad K.M."/>
            <person name="Gokhale K."/>
            <person name="Gowin J."/>
            <person name="Gronenberg W."/>
            <person name="Hermansen R.A."/>
            <person name="Hu H."/>
            <person name="Hunt B.G."/>
            <person name="Huylmans A.K."/>
            <person name="Khalil S.M."/>
            <person name="Mitchell R.D."/>
            <person name="Munoz-Torres M.C."/>
            <person name="Mustard J.A."/>
            <person name="Pan H."/>
            <person name="Reese J.T."/>
            <person name="Scharf M.E."/>
            <person name="Sun F."/>
            <person name="Vogel H."/>
            <person name="Xiao J."/>
            <person name="Yang W."/>
            <person name="Yang Z."/>
            <person name="Yang Z."/>
            <person name="Zhou J."/>
            <person name="Zhu J."/>
            <person name="Brent C.S."/>
            <person name="Elsik C.G."/>
            <person name="Goodisman M.A."/>
            <person name="Liberles D.A."/>
            <person name="Roe R.M."/>
            <person name="Vargo E.L."/>
            <person name="Vilcinskas A."/>
            <person name="Wang J."/>
            <person name="Bornberg-Bauer E."/>
            <person name="Korb J."/>
            <person name="Zhang G."/>
            <person name="Liebig J."/>
        </authorList>
    </citation>
    <scope>NUCLEOTIDE SEQUENCE [LARGE SCALE GENOMIC DNA]</scope>
    <source>
        <tissue evidence="1">Whole organism</tissue>
    </source>
</reference>
<sequence length="52" mass="5816">MDLLRFLSMTAPLFMGAHEMDTGNGDPGVPELLSVWGYNEINLSPWYINTEA</sequence>
<evidence type="ECO:0000313" key="2">
    <source>
        <dbReference type="Proteomes" id="UP000027135"/>
    </source>
</evidence>
<accession>A0A067RMV0</accession>
<dbReference type="Proteomes" id="UP000027135">
    <property type="component" value="Unassembled WGS sequence"/>
</dbReference>
<proteinExistence type="predicted"/>
<gene>
    <name evidence="1" type="ORF">L798_03723</name>
</gene>
<dbReference type="InParanoid" id="A0A067RMV0"/>
<dbReference type="AlphaFoldDB" id="A0A067RMV0"/>
<protein>
    <submittedName>
        <fullName evidence="1">Uncharacterized protein</fullName>
    </submittedName>
</protein>
<name>A0A067RMV0_ZOONE</name>
<dbReference type="EMBL" id="KK852574">
    <property type="protein sequence ID" value="KDR21047.1"/>
    <property type="molecule type" value="Genomic_DNA"/>
</dbReference>